<keyword evidence="2" id="KW-1185">Reference proteome</keyword>
<name>A0A1B0A8U1_GLOPL</name>
<dbReference type="EnsemblMetazoa" id="GPAI037931-RA">
    <property type="protein sequence ID" value="GPAI037931-PA"/>
    <property type="gene ID" value="GPAI037931"/>
</dbReference>
<dbReference type="Proteomes" id="UP000092445">
    <property type="component" value="Unassembled WGS sequence"/>
</dbReference>
<reference evidence="1" key="2">
    <citation type="submission" date="2020-05" db="UniProtKB">
        <authorList>
            <consortium name="EnsemblMetazoa"/>
        </authorList>
    </citation>
    <scope>IDENTIFICATION</scope>
    <source>
        <strain evidence="1">IAEA</strain>
    </source>
</reference>
<evidence type="ECO:0000313" key="2">
    <source>
        <dbReference type="Proteomes" id="UP000092445"/>
    </source>
</evidence>
<reference evidence="2" key="1">
    <citation type="submission" date="2014-03" db="EMBL/GenBank/DDBJ databases">
        <authorList>
            <person name="Aksoy S."/>
            <person name="Warren W."/>
            <person name="Wilson R.K."/>
        </authorList>
    </citation>
    <scope>NUCLEOTIDE SEQUENCE [LARGE SCALE GENOMIC DNA]</scope>
    <source>
        <strain evidence="2">IAEA</strain>
    </source>
</reference>
<protein>
    <submittedName>
        <fullName evidence="1">Uncharacterized protein</fullName>
    </submittedName>
</protein>
<dbReference type="VEuPathDB" id="VectorBase:GPAI037931"/>
<sequence length="187" mass="20457">MSSDVCMRLEVLNGAEFEMNPLESLLALRSVIELVFLTSHDRPAIFSTLTGLSCEISNFGVFSFPCTIGLCEASVKSVAYVLGVGSTSSVLCSGTNVDVTNAIVTFLRSSEMLYETLGSFAVDSWKVSLLFNLWRPSDDSNILRSKSNLSFILDSLLIICANNVLEFPPTFDILPFFIEFLLPLSGN</sequence>
<accession>A0A1B0A8U1</accession>
<dbReference type="AlphaFoldDB" id="A0A1B0A8U1"/>
<evidence type="ECO:0000313" key="1">
    <source>
        <dbReference type="EnsemblMetazoa" id="GPAI037931-PA"/>
    </source>
</evidence>
<organism evidence="1 2">
    <name type="scientific">Glossina pallidipes</name>
    <name type="common">Tsetse fly</name>
    <dbReference type="NCBI Taxonomy" id="7398"/>
    <lineage>
        <taxon>Eukaryota</taxon>
        <taxon>Metazoa</taxon>
        <taxon>Ecdysozoa</taxon>
        <taxon>Arthropoda</taxon>
        <taxon>Hexapoda</taxon>
        <taxon>Insecta</taxon>
        <taxon>Pterygota</taxon>
        <taxon>Neoptera</taxon>
        <taxon>Endopterygota</taxon>
        <taxon>Diptera</taxon>
        <taxon>Brachycera</taxon>
        <taxon>Muscomorpha</taxon>
        <taxon>Hippoboscoidea</taxon>
        <taxon>Glossinidae</taxon>
        <taxon>Glossina</taxon>
    </lineage>
</organism>
<proteinExistence type="predicted"/>